<dbReference type="Proteomes" id="UP000239047">
    <property type="component" value="Unassembled WGS sequence"/>
</dbReference>
<gene>
    <name evidence="10" type="ORF">C4B60_10345</name>
</gene>
<evidence type="ECO:0000256" key="9">
    <source>
        <dbReference type="ARBA" id="ARBA00023049"/>
    </source>
</evidence>
<reference evidence="10 11" key="1">
    <citation type="submission" date="2018-02" db="EMBL/GenBank/DDBJ databases">
        <title>Jeotgalibacillus proteolyticum sp. nov. a protease producing bacterium isolated from ocean sediments of Laizhou Bay.</title>
        <authorList>
            <person name="Li Y."/>
        </authorList>
    </citation>
    <scope>NUCLEOTIDE SEQUENCE [LARGE SCALE GENOMIC DNA]</scope>
    <source>
        <strain evidence="10 11">22-7</strain>
    </source>
</reference>
<dbReference type="PANTHER" id="PTHR34448:SF3">
    <property type="entry name" value="AMINOPEPTIDASE AMPS"/>
    <property type="match status" value="1"/>
</dbReference>
<sequence>MDHTELLNRYAELAVKVGVNIQKGQYLWIGAPLGTEDFVRKVVRKAYEAGAAAVHVQWQDEKITRLHYDLAPEEAFSYYPDWLVQAHDEIVEKRGAILQIEAEDPDLLKGISTERITTYSKVKAEKLDAFYEAIESDKISWSIVAVPSQKWADKVFPELPLDKRTEKLWETIFQTVRLYEQDPVCAWQKHMSKLEERAKVLTERNYAKLHYRGDGTDISVELPEDHLWLTGSSKNQKGHSFIANMPTEEVYTVPHRLGVNGVVSNTKPLAYEGNIIDGFTLTFKEGRVVDVKAETGQELLEKIIAMDEGACYLGEVALVPDQSPISMTGTLFFNTLFDENASNHFALGSCYPTCIKGGTEMNDLEREVHGLNDSVVHEDFMIGSSEMDIDGISQDGTIEPVFRKGNWAF</sequence>
<dbReference type="GO" id="GO:0004177">
    <property type="term" value="F:aminopeptidase activity"/>
    <property type="evidence" value="ECO:0007669"/>
    <property type="project" value="UniProtKB-KW"/>
</dbReference>
<comment type="similarity">
    <text evidence="4">Belongs to the peptidase M29 family.</text>
</comment>
<comment type="cofactor">
    <cofactor evidence="3">
        <name>Zn(2+)</name>
        <dbReference type="ChEBI" id="CHEBI:29105"/>
    </cofactor>
</comment>
<dbReference type="GO" id="GO:0008237">
    <property type="term" value="F:metallopeptidase activity"/>
    <property type="evidence" value="ECO:0007669"/>
    <property type="project" value="UniProtKB-KW"/>
</dbReference>
<dbReference type="Pfam" id="PF02073">
    <property type="entry name" value="Peptidase_M29"/>
    <property type="match status" value="1"/>
</dbReference>
<dbReference type="EMBL" id="PREZ01000004">
    <property type="protein sequence ID" value="PPA69992.1"/>
    <property type="molecule type" value="Genomic_DNA"/>
</dbReference>
<keyword evidence="6" id="KW-0645">Protease</keyword>
<keyword evidence="11" id="KW-1185">Reference proteome</keyword>
<dbReference type="GO" id="GO:0046872">
    <property type="term" value="F:metal ion binding"/>
    <property type="evidence" value="ECO:0007669"/>
    <property type="project" value="UniProtKB-KW"/>
</dbReference>
<protein>
    <submittedName>
        <fullName evidence="10">Aminopeptidase</fullName>
    </submittedName>
</protein>
<keyword evidence="9" id="KW-0482">Metalloprotease</keyword>
<comment type="cofactor">
    <cofactor evidence="1">
        <name>Co(2+)</name>
        <dbReference type="ChEBI" id="CHEBI:48828"/>
    </cofactor>
</comment>
<evidence type="ECO:0000313" key="11">
    <source>
        <dbReference type="Proteomes" id="UP000239047"/>
    </source>
</evidence>
<evidence type="ECO:0000313" key="10">
    <source>
        <dbReference type="EMBL" id="PPA69992.1"/>
    </source>
</evidence>
<dbReference type="InterPro" id="IPR035097">
    <property type="entry name" value="M29_N-terminal"/>
</dbReference>
<keyword evidence="8" id="KW-0378">Hydrolase</keyword>
<dbReference type="PANTHER" id="PTHR34448">
    <property type="entry name" value="AMINOPEPTIDASE"/>
    <property type="match status" value="1"/>
</dbReference>
<comment type="cofactor">
    <cofactor evidence="2">
        <name>Mg(2+)</name>
        <dbReference type="ChEBI" id="CHEBI:18420"/>
    </cofactor>
</comment>
<evidence type="ECO:0000256" key="8">
    <source>
        <dbReference type="ARBA" id="ARBA00022801"/>
    </source>
</evidence>
<evidence type="ECO:0000256" key="4">
    <source>
        <dbReference type="ARBA" id="ARBA00008236"/>
    </source>
</evidence>
<proteinExistence type="inferred from homology"/>
<dbReference type="PRINTS" id="PR00919">
    <property type="entry name" value="THERMOPTASE"/>
</dbReference>
<name>A0A2S5GAG1_9BACL</name>
<evidence type="ECO:0000256" key="5">
    <source>
        <dbReference type="ARBA" id="ARBA00022438"/>
    </source>
</evidence>
<dbReference type="OrthoDB" id="9803993at2"/>
<organism evidence="10 11">
    <name type="scientific">Jeotgalibacillus proteolyticus</name>
    <dbReference type="NCBI Taxonomy" id="2082395"/>
    <lineage>
        <taxon>Bacteria</taxon>
        <taxon>Bacillati</taxon>
        <taxon>Bacillota</taxon>
        <taxon>Bacilli</taxon>
        <taxon>Bacillales</taxon>
        <taxon>Caryophanaceae</taxon>
        <taxon>Jeotgalibacillus</taxon>
    </lineage>
</organism>
<dbReference type="GO" id="GO:0006508">
    <property type="term" value="P:proteolysis"/>
    <property type="evidence" value="ECO:0007669"/>
    <property type="project" value="UniProtKB-KW"/>
</dbReference>
<dbReference type="SUPFAM" id="SSF144052">
    <property type="entry name" value="Thermophilic metalloprotease-like"/>
    <property type="match status" value="1"/>
</dbReference>
<accession>A0A2S5GAG1</accession>
<comment type="caution">
    <text evidence="10">The sequence shown here is derived from an EMBL/GenBank/DDBJ whole genome shotgun (WGS) entry which is preliminary data.</text>
</comment>
<evidence type="ECO:0000256" key="2">
    <source>
        <dbReference type="ARBA" id="ARBA00001946"/>
    </source>
</evidence>
<evidence type="ECO:0000256" key="6">
    <source>
        <dbReference type="ARBA" id="ARBA00022670"/>
    </source>
</evidence>
<dbReference type="Gene3D" id="3.40.1830.10">
    <property type="entry name" value="Thermophilic metalloprotease (M29)"/>
    <property type="match status" value="1"/>
</dbReference>
<evidence type="ECO:0000256" key="1">
    <source>
        <dbReference type="ARBA" id="ARBA00001941"/>
    </source>
</evidence>
<evidence type="ECO:0000256" key="7">
    <source>
        <dbReference type="ARBA" id="ARBA00022723"/>
    </source>
</evidence>
<dbReference type="InterPro" id="IPR052170">
    <property type="entry name" value="M29_Exopeptidase"/>
</dbReference>
<evidence type="ECO:0000256" key="3">
    <source>
        <dbReference type="ARBA" id="ARBA00001947"/>
    </source>
</evidence>
<dbReference type="AlphaFoldDB" id="A0A2S5GAG1"/>
<keyword evidence="5 10" id="KW-0031">Aminopeptidase</keyword>
<keyword evidence="7" id="KW-0479">Metal-binding</keyword>
<dbReference type="InterPro" id="IPR000787">
    <property type="entry name" value="Peptidase_M29"/>
</dbReference>
<dbReference type="RefSeq" id="WP_104057942.1">
    <property type="nucleotide sequence ID" value="NZ_PREZ01000004.1"/>
</dbReference>